<dbReference type="InterPro" id="IPR015943">
    <property type="entry name" value="WD40/YVTN_repeat-like_dom_sf"/>
</dbReference>
<protein>
    <recommendedName>
        <fullName evidence="6">WD40 repeat-containing protein</fullName>
    </recommendedName>
</protein>
<dbReference type="PANTHER" id="PTHR22838:SF0">
    <property type="entry name" value="WD REPEAT-CONTAINING PROTEIN 26"/>
    <property type="match status" value="1"/>
</dbReference>
<evidence type="ECO:0000256" key="2">
    <source>
        <dbReference type="ARBA" id="ARBA00022737"/>
    </source>
</evidence>
<dbReference type="InterPro" id="IPR051350">
    <property type="entry name" value="WD_repeat-ST_regulator"/>
</dbReference>
<keyword evidence="5" id="KW-1185">Reference proteome</keyword>
<dbReference type="EMBL" id="AZAJ01000001">
    <property type="protein sequence ID" value="ETA68640.1"/>
    <property type="molecule type" value="Genomic_DNA"/>
</dbReference>
<reference evidence="4 5" key="1">
    <citation type="submission" date="2013-08" db="EMBL/GenBank/DDBJ databases">
        <authorList>
            <consortium name="DOE Joint Genome Institute"/>
            <person name="Eisen J."/>
            <person name="Huntemann M."/>
            <person name="Han J."/>
            <person name="Chen A."/>
            <person name="Kyrpides N."/>
            <person name="Mavromatis K."/>
            <person name="Markowitz V."/>
            <person name="Palaniappan K."/>
            <person name="Ivanova N."/>
            <person name="Schaumberg A."/>
            <person name="Pati A."/>
            <person name="Liolios K."/>
            <person name="Nordberg H.P."/>
            <person name="Cantor M.N."/>
            <person name="Hua S.X."/>
            <person name="Woyke T."/>
        </authorList>
    </citation>
    <scope>NUCLEOTIDE SEQUENCE [LARGE SCALE GENOMIC DNA]</scope>
    <source>
        <strain evidence="4 5">DSM 2278</strain>
    </source>
</reference>
<dbReference type="SUPFAM" id="SSF69322">
    <property type="entry name" value="Tricorn protease domain 2"/>
    <property type="match status" value="1"/>
</dbReference>
<dbReference type="Proteomes" id="UP000019483">
    <property type="component" value="Unassembled WGS sequence"/>
</dbReference>
<name>W9DSQ8_METTI</name>
<evidence type="ECO:0000256" key="3">
    <source>
        <dbReference type="SAM" id="Phobius"/>
    </source>
</evidence>
<sequence>MKQQVNILRVISTIIILIVLFPDAKDAFLDITSSAESLSDFTPEELGGNYAWINEMDNSPDGRYVAVLAFSNRPIVLRDKNGNDNLIEDETYSLSELVFSSDSNYLLICSNKYNSSIKDYEKSHLILYSVTNKSIIRTHEMENNSMWEIAFSPDGRYYASPYRKGDDSGKCTVNIWNVNSGEVIHSITSENYRVQALTFTQDSKYLVVSYDGSGYSSDSTIFYDVGTGNVYRTLNGVYAFDLQFSDDGKILVGENGHGGGLLVWETDTYKQIAKFTDISSPNDISLSPDGKYLMANDYYGLMIWDLSTKKQILRTKVNNLDYVDQFYTAKFSADGKQILIGLEVSEDSIYSMNSRAHSGRIFAYNFTEIVESYYA</sequence>
<dbReference type="STRING" id="1090322.MettiDRAFT_2114"/>
<comment type="caution">
    <text evidence="4">The sequence shown here is derived from an EMBL/GenBank/DDBJ whole genome shotgun (WGS) entry which is preliminary data.</text>
</comment>
<accession>W9DSQ8</accession>
<dbReference type="RefSeq" id="WP_023845775.1">
    <property type="nucleotide sequence ID" value="NZ_AZAJ01000001.1"/>
</dbReference>
<proteinExistence type="predicted"/>
<keyword evidence="3" id="KW-0812">Transmembrane</keyword>
<evidence type="ECO:0000313" key="5">
    <source>
        <dbReference type="Proteomes" id="UP000019483"/>
    </source>
</evidence>
<evidence type="ECO:0000256" key="1">
    <source>
        <dbReference type="ARBA" id="ARBA00022574"/>
    </source>
</evidence>
<dbReference type="PANTHER" id="PTHR22838">
    <property type="entry name" value="WD REPEAT PROTEIN 26-RELATED"/>
    <property type="match status" value="1"/>
</dbReference>
<dbReference type="AlphaFoldDB" id="W9DSQ8"/>
<keyword evidence="1" id="KW-0853">WD repeat</keyword>
<dbReference type="Gene3D" id="2.130.10.10">
    <property type="entry name" value="YVTN repeat-like/Quinoprotein amine dehydrogenase"/>
    <property type="match status" value="2"/>
</dbReference>
<evidence type="ECO:0008006" key="6">
    <source>
        <dbReference type="Google" id="ProtNLM"/>
    </source>
</evidence>
<organism evidence="4 5">
    <name type="scientific">Methanolobus tindarius DSM 2278</name>
    <dbReference type="NCBI Taxonomy" id="1090322"/>
    <lineage>
        <taxon>Archaea</taxon>
        <taxon>Methanobacteriati</taxon>
        <taxon>Methanobacteriota</taxon>
        <taxon>Stenosarchaea group</taxon>
        <taxon>Methanomicrobia</taxon>
        <taxon>Methanosarcinales</taxon>
        <taxon>Methanosarcinaceae</taxon>
        <taxon>Methanolobus</taxon>
    </lineage>
</organism>
<feature type="transmembrane region" description="Helical" evidence="3">
    <location>
        <begin position="7"/>
        <end position="24"/>
    </location>
</feature>
<gene>
    <name evidence="4" type="ORF">MettiDRAFT_2114</name>
</gene>
<dbReference type="OrthoDB" id="142653at2157"/>
<evidence type="ECO:0000313" key="4">
    <source>
        <dbReference type="EMBL" id="ETA68640.1"/>
    </source>
</evidence>
<keyword evidence="3" id="KW-0472">Membrane</keyword>
<keyword evidence="2" id="KW-0677">Repeat</keyword>
<keyword evidence="3" id="KW-1133">Transmembrane helix</keyword>